<keyword evidence="2" id="KW-1185">Reference proteome</keyword>
<gene>
    <name evidence="1" type="ORF">G5I_00332</name>
</gene>
<sequence>MAHPTGKPHPLACQPSHYSRHPYFHPPAHPIDPWCRLGKRSTLFRRRAEDHLLNRVRKPHSGVLRPDPERSRIPMEFTREKNSVTYRIGMQLPTLAPFAILRGNIEDATT</sequence>
<dbReference type="InParanoid" id="F4W4L1"/>
<dbReference type="Proteomes" id="UP000007755">
    <property type="component" value="Unassembled WGS sequence"/>
</dbReference>
<reference evidence="1" key="1">
    <citation type="submission" date="2011-02" db="EMBL/GenBank/DDBJ databases">
        <title>The genome of the leaf-cutting ant Acromyrmex echinatior suggests key adaptations to social evolution and fungus farming.</title>
        <authorList>
            <person name="Nygaard S."/>
            <person name="Zhang G."/>
        </authorList>
    </citation>
    <scope>NUCLEOTIDE SEQUENCE</scope>
</reference>
<evidence type="ECO:0000313" key="1">
    <source>
        <dbReference type="EMBL" id="EGI70906.1"/>
    </source>
</evidence>
<name>F4W4L1_ACREC</name>
<proteinExistence type="predicted"/>
<accession>F4W4L1</accession>
<evidence type="ECO:0000313" key="2">
    <source>
        <dbReference type="Proteomes" id="UP000007755"/>
    </source>
</evidence>
<dbReference type="AlphaFoldDB" id="F4W4L1"/>
<protein>
    <submittedName>
        <fullName evidence="1">Uncharacterized protein</fullName>
    </submittedName>
</protein>
<dbReference type="EMBL" id="GL887532">
    <property type="protein sequence ID" value="EGI70906.1"/>
    <property type="molecule type" value="Genomic_DNA"/>
</dbReference>
<organism evidence="2">
    <name type="scientific">Acromyrmex echinatior</name>
    <name type="common">Panamanian leafcutter ant</name>
    <name type="synonym">Acromyrmex octospinosus echinatior</name>
    <dbReference type="NCBI Taxonomy" id="103372"/>
    <lineage>
        <taxon>Eukaryota</taxon>
        <taxon>Metazoa</taxon>
        <taxon>Ecdysozoa</taxon>
        <taxon>Arthropoda</taxon>
        <taxon>Hexapoda</taxon>
        <taxon>Insecta</taxon>
        <taxon>Pterygota</taxon>
        <taxon>Neoptera</taxon>
        <taxon>Endopterygota</taxon>
        <taxon>Hymenoptera</taxon>
        <taxon>Apocrita</taxon>
        <taxon>Aculeata</taxon>
        <taxon>Formicoidea</taxon>
        <taxon>Formicidae</taxon>
        <taxon>Myrmicinae</taxon>
        <taxon>Acromyrmex</taxon>
    </lineage>
</organism>